<feature type="region of interest" description="Disordered" evidence="2">
    <location>
        <begin position="560"/>
        <end position="611"/>
    </location>
</feature>
<feature type="coiled-coil region" evidence="1">
    <location>
        <begin position="89"/>
        <end position="300"/>
    </location>
</feature>
<organism evidence="3 4">
    <name type="scientific">Blattamonas nauphoetae</name>
    <dbReference type="NCBI Taxonomy" id="2049346"/>
    <lineage>
        <taxon>Eukaryota</taxon>
        <taxon>Metamonada</taxon>
        <taxon>Preaxostyla</taxon>
        <taxon>Oxymonadida</taxon>
        <taxon>Blattamonas</taxon>
    </lineage>
</organism>
<feature type="compositionally biased region" description="Basic and acidic residues" evidence="2">
    <location>
        <begin position="584"/>
        <end position="595"/>
    </location>
</feature>
<reference evidence="3 4" key="1">
    <citation type="journal article" date="2022" name="bioRxiv">
        <title>Genomics of Preaxostyla Flagellates Illuminates Evolutionary Transitions and the Path Towards Mitochondrial Loss.</title>
        <authorList>
            <person name="Novak L.V.F."/>
            <person name="Treitli S.C."/>
            <person name="Pyrih J."/>
            <person name="Halakuc P."/>
            <person name="Pipaliya S.V."/>
            <person name="Vacek V."/>
            <person name="Brzon O."/>
            <person name="Soukal P."/>
            <person name="Eme L."/>
            <person name="Dacks J.B."/>
            <person name="Karnkowska A."/>
            <person name="Elias M."/>
            <person name="Hampl V."/>
        </authorList>
    </citation>
    <scope>NUCLEOTIDE SEQUENCE [LARGE SCALE GENOMIC DNA]</scope>
    <source>
        <strain evidence="3">NAU3</strain>
        <tissue evidence="3">Gut</tissue>
    </source>
</reference>
<feature type="region of interest" description="Disordered" evidence="2">
    <location>
        <begin position="648"/>
        <end position="709"/>
    </location>
</feature>
<accession>A0ABQ9YCI4</accession>
<gene>
    <name evidence="3" type="ORF">BLNAU_3590</name>
</gene>
<proteinExistence type="predicted"/>
<keyword evidence="4" id="KW-1185">Reference proteome</keyword>
<dbReference type="Gene3D" id="1.20.5.340">
    <property type="match status" value="1"/>
</dbReference>
<evidence type="ECO:0000256" key="2">
    <source>
        <dbReference type="SAM" id="MobiDB-lite"/>
    </source>
</evidence>
<feature type="coiled-coil region" evidence="1">
    <location>
        <begin position="336"/>
        <end position="370"/>
    </location>
</feature>
<dbReference type="EMBL" id="JARBJD010000016">
    <property type="protein sequence ID" value="KAK2961468.1"/>
    <property type="molecule type" value="Genomic_DNA"/>
</dbReference>
<feature type="coiled-coil region" evidence="1">
    <location>
        <begin position="395"/>
        <end position="511"/>
    </location>
</feature>
<dbReference type="Proteomes" id="UP001281761">
    <property type="component" value="Unassembled WGS sequence"/>
</dbReference>
<keyword evidence="1" id="KW-0175">Coiled coil</keyword>
<feature type="compositionally biased region" description="Basic and acidic residues" evidence="2">
    <location>
        <begin position="680"/>
        <end position="709"/>
    </location>
</feature>
<evidence type="ECO:0000313" key="3">
    <source>
        <dbReference type="EMBL" id="KAK2961468.1"/>
    </source>
</evidence>
<protein>
    <submittedName>
        <fullName evidence="3">Uncharacterized protein</fullName>
    </submittedName>
</protein>
<evidence type="ECO:0000256" key="1">
    <source>
        <dbReference type="SAM" id="Coils"/>
    </source>
</evidence>
<feature type="compositionally biased region" description="Acidic residues" evidence="2">
    <location>
        <begin position="596"/>
        <end position="610"/>
    </location>
</feature>
<name>A0ABQ9YCI4_9EUKA</name>
<dbReference type="SUPFAM" id="SSF90257">
    <property type="entry name" value="Myosin rod fragments"/>
    <property type="match status" value="1"/>
</dbReference>
<sequence length="709" mass="82375">MDDDNDQFPAPKTAAVDWNVVESVGVDTLLNSDEQDIGDFVNLFKTFYVEPSDASATGENLIHLFNITQALMEFMNFLRADQVEQFNEIRQMRIQSDSAGKRMQKLQEENKQLKAATNKMSSQITELQTKNTNLLAQLNDNMADMQRMGDALSDAAGVKTNLEKQSDSIKQLTEDVQRLQRINKRNQETIKAKDVEIKTLKEKVEDEKILREEREKMLFSNVEENLNKLMDEISVKDRRIIGKTNENQKLKRELDVLRQEVSEYQAEAYPQKLKQMQDQNARLKARLNRVQTNLKHSEAVRENMSLLTTPMHNPNLMDSQMLNTTAMLDDYVKDTAGIAEEERDEWRQKEREWEEAKKDLEKSIEIELQRHEQDQLEIMQLRTKVVRLERGEYGLRECEHEKEELLIVLDEKQNEIMQLLQDLRQLREKLTQTSAERDELWAHAETTSEGQALIDELLEKRHNLGLEENEAEVKEIRTVSYMEGQNLRSLVHQLEGEIGDLEEENHNLRIKLRAQAILRGEQAQHEHIDERVLAAMELAIEEVLRAYGATRLLKPGQSFFTMSAPQPPPTQIEVTTTKTTSSVHSEDSDGSSPREGDEEDHLPDAFEADPPDLSFLMHGAYSGVFESGPTRVAPSEREEKLKREINRQRKKIKNMEKEMQSRELMKRTRKGRQVVVAVPEEEHWREEKTKAMREEKPETMREARSPQDH</sequence>
<feature type="compositionally biased region" description="Basic and acidic residues" evidence="2">
    <location>
        <begin position="648"/>
        <end position="666"/>
    </location>
</feature>
<evidence type="ECO:0000313" key="4">
    <source>
        <dbReference type="Proteomes" id="UP001281761"/>
    </source>
</evidence>
<comment type="caution">
    <text evidence="3">The sequence shown here is derived from an EMBL/GenBank/DDBJ whole genome shotgun (WGS) entry which is preliminary data.</text>
</comment>